<dbReference type="AlphaFoldDB" id="A0A0F3PVX3"/>
<protein>
    <submittedName>
        <fullName evidence="1">Uncharacterized protein</fullName>
    </submittedName>
</protein>
<dbReference type="PATRIC" id="fig|1359155.3.peg.219"/>
<proteinExistence type="predicted"/>
<reference evidence="1 2" key="1">
    <citation type="submission" date="2015-01" db="EMBL/GenBank/DDBJ databases">
        <title>Genome Sequencing of Rickettsiales.</title>
        <authorList>
            <person name="Daugherty S.C."/>
            <person name="Su Q."/>
            <person name="Abolude K."/>
            <person name="Beier-Sexton M."/>
            <person name="Carlyon J.A."/>
            <person name="Carter R."/>
            <person name="Day N.P."/>
            <person name="Dumler S.J."/>
            <person name="Dyachenko V."/>
            <person name="Godinez A."/>
            <person name="Kurtti T.J."/>
            <person name="Lichay M."/>
            <person name="Mullins K.E."/>
            <person name="Ott S."/>
            <person name="Pappas-Brown V."/>
            <person name="Paris D.H."/>
            <person name="Patel P."/>
            <person name="Richards A.L."/>
            <person name="Sadzewicz L."/>
            <person name="Sears K."/>
            <person name="Seidman D."/>
            <person name="Sengamalay N."/>
            <person name="Stenos J."/>
            <person name="Tallon L.J."/>
            <person name="Vincent G."/>
            <person name="Fraser C.M."/>
            <person name="Munderloh U."/>
            <person name="Dunning-Hotopp J.C."/>
        </authorList>
    </citation>
    <scope>NUCLEOTIDE SEQUENCE [LARGE SCALE GENOMIC DNA]</scope>
    <source>
        <strain evidence="1 2">ApWI1</strain>
    </source>
</reference>
<sequence>MHRNREFSTLSFTLYVNYISNIETEIRRNTAHLCTFFQKHKTNVAHNLQQQ</sequence>
<organism evidence="1 2">
    <name type="scientific">Anaplasma phagocytophilum str. ApWI1</name>
    <dbReference type="NCBI Taxonomy" id="1359155"/>
    <lineage>
        <taxon>Bacteria</taxon>
        <taxon>Pseudomonadati</taxon>
        <taxon>Pseudomonadota</taxon>
        <taxon>Alphaproteobacteria</taxon>
        <taxon>Rickettsiales</taxon>
        <taxon>Anaplasmataceae</taxon>
        <taxon>Anaplasma</taxon>
        <taxon>phagocytophilum group</taxon>
    </lineage>
</organism>
<dbReference type="EMBL" id="LAOF01000001">
    <property type="protein sequence ID" value="KJV84147.1"/>
    <property type="molecule type" value="Genomic_DNA"/>
</dbReference>
<evidence type="ECO:0000313" key="2">
    <source>
        <dbReference type="Proteomes" id="UP000033622"/>
    </source>
</evidence>
<comment type="caution">
    <text evidence="1">The sequence shown here is derived from an EMBL/GenBank/DDBJ whole genome shotgun (WGS) entry which is preliminary data.</text>
</comment>
<gene>
    <name evidence="1" type="ORF">APHWI1_0214</name>
</gene>
<accession>A0A0F3PVX3</accession>
<dbReference type="Proteomes" id="UP000033622">
    <property type="component" value="Unassembled WGS sequence"/>
</dbReference>
<name>A0A0F3PVX3_ANAPH</name>
<evidence type="ECO:0000313" key="1">
    <source>
        <dbReference type="EMBL" id="KJV84147.1"/>
    </source>
</evidence>